<gene>
    <name evidence="2" type="ORF">NDU88_002144</name>
</gene>
<name>A0AAV7Q911_PLEWA</name>
<dbReference type="Proteomes" id="UP001066276">
    <property type="component" value="Chromosome 6"/>
</dbReference>
<evidence type="ECO:0000256" key="1">
    <source>
        <dbReference type="SAM" id="MobiDB-lite"/>
    </source>
</evidence>
<accession>A0AAV7Q911</accession>
<reference evidence="2" key="1">
    <citation type="journal article" date="2022" name="bioRxiv">
        <title>Sequencing and chromosome-scale assembly of the giantPleurodeles waltlgenome.</title>
        <authorList>
            <person name="Brown T."/>
            <person name="Elewa A."/>
            <person name="Iarovenko S."/>
            <person name="Subramanian E."/>
            <person name="Araus A.J."/>
            <person name="Petzold A."/>
            <person name="Susuki M."/>
            <person name="Suzuki K.-i.T."/>
            <person name="Hayashi T."/>
            <person name="Toyoda A."/>
            <person name="Oliveira C."/>
            <person name="Osipova E."/>
            <person name="Leigh N.D."/>
            <person name="Simon A."/>
            <person name="Yun M.H."/>
        </authorList>
    </citation>
    <scope>NUCLEOTIDE SEQUENCE</scope>
    <source>
        <strain evidence="2">20211129_DDA</strain>
        <tissue evidence="2">Liver</tissue>
    </source>
</reference>
<comment type="caution">
    <text evidence="2">The sequence shown here is derived from an EMBL/GenBank/DDBJ whole genome shotgun (WGS) entry which is preliminary data.</text>
</comment>
<dbReference type="EMBL" id="JANPWB010000010">
    <property type="protein sequence ID" value="KAJ1135709.1"/>
    <property type="molecule type" value="Genomic_DNA"/>
</dbReference>
<protein>
    <submittedName>
        <fullName evidence="2">Uncharacterized protein</fullName>
    </submittedName>
</protein>
<evidence type="ECO:0000313" key="2">
    <source>
        <dbReference type="EMBL" id="KAJ1135709.1"/>
    </source>
</evidence>
<feature type="region of interest" description="Disordered" evidence="1">
    <location>
        <begin position="27"/>
        <end position="49"/>
    </location>
</feature>
<evidence type="ECO:0000313" key="3">
    <source>
        <dbReference type="Proteomes" id="UP001066276"/>
    </source>
</evidence>
<proteinExistence type="predicted"/>
<organism evidence="2 3">
    <name type="scientific">Pleurodeles waltl</name>
    <name type="common">Iberian ribbed newt</name>
    <dbReference type="NCBI Taxonomy" id="8319"/>
    <lineage>
        <taxon>Eukaryota</taxon>
        <taxon>Metazoa</taxon>
        <taxon>Chordata</taxon>
        <taxon>Craniata</taxon>
        <taxon>Vertebrata</taxon>
        <taxon>Euteleostomi</taxon>
        <taxon>Amphibia</taxon>
        <taxon>Batrachia</taxon>
        <taxon>Caudata</taxon>
        <taxon>Salamandroidea</taxon>
        <taxon>Salamandridae</taxon>
        <taxon>Pleurodelinae</taxon>
        <taxon>Pleurodeles</taxon>
    </lineage>
</organism>
<dbReference type="AlphaFoldDB" id="A0AAV7Q911"/>
<sequence>MPGGRSSHKNTGKPARQLLFSEALLQAKGVPPPTATQPSATHQEMADPAQEPTMDRILQEISAVGCRLEGMDSTMVSMAAETKSIRTEIASFQTRVLGLEQRVSKVEAHASSFQDRDQELLFLHSKLTDLEDRSRRDNVLFRGFPKNIEGEDLHRFLGDTLPGLTGTIFEPPLEFQRSHRLGPWRTDTDARPNRS</sequence>
<keyword evidence="3" id="KW-1185">Reference proteome</keyword>
<dbReference type="Gene3D" id="3.30.70.1820">
    <property type="entry name" value="L1 transposable element, RRM domain"/>
    <property type="match status" value="1"/>
</dbReference>